<keyword evidence="5" id="KW-0560">Oxidoreductase</keyword>
<dbReference type="EMBL" id="BAAAKV010000022">
    <property type="protein sequence ID" value="GAA1169069.1"/>
    <property type="molecule type" value="Genomic_DNA"/>
</dbReference>
<dbReference type="Pfam" id="PF21274">
    <property type="entry name" value="Rng_hyd_C"/>
    <property type="match status" value="1"/>
</dbReference>
<evidence type="ECO:0000256" key="3">
    <source>
        <dbReference type="ARBA" id="ARBA00022827"/>
    </source>
</evidence>
<comment type="caution">
    <text evidence="5">The sequence shown here is derived from an EMBL/GenBank/DDBJ whole genome shotgun (WGS) entry which is preliminary data.</text>
</comment>
<dbReference type="Proteomes" id="UP001501371">
    <property type="component" value="Unassembled WGS sequence"/>
</dbReference>
<evidence type="ECO:0000256" key="1">
    <source>
        <dbReference type="ARBA" id="ARBA00001974"/>
    </source>
</evidence>
<organism evidence="5 6">
    <name type="scientific">Streptomyces hebeiensis</name>
    <dbReference type="NCBI Taxonomy" id="229486"/>
    <lineage>
        <taxon>Bacteria</taxon>
        <taxon>Bacillati</taxon>
        <taxon>Actinomycetota</taxon>
        <taxon>Actinomycetes</taxon>
        <taxon>Kitasatosporales</taxon>
        <taxon>Streptomycetaceae</taxon>
        <taxon>Streptomyces</taxon>
    </lineage>
</organism>
<keyword evidence="3" id="KW-0274">FAD</keyword>
<dbReference type="PRINTS" id="PR00420">
    <property type="entry name" value="RNGMNOXGNASE"/>
</dbReference>
<dbReference type="InterPro" id="IPR050641">
    <property type="entry name" value="RIFMO-like"/>
</dbReference>
<keyword evidence="5" id="KW-0503">Monooxygenase</keyword>
<comment type="cofactor">
    <cofactor evidence="1">
        <name>FAD</name>
        <dbReference type="ChEBI" id="CHEBI:57692"/>
    </cofactor>
</comment>
<protein>
    <submittedName>
        <fullName evidence="5">FAD-dependent monooxygenase</fullName>
    </submittedName>
</protein>
<name>A0ABN1UX05_9ACTN</name>
<dbReference type="Pfam" id="PF01494">
    <property type="entry name" value="FAD_binding_3"/>
    <property type="match status" value="1"/>
</dbReference>
<dbReference type="Gene3D" id="3.50.50.60">
    <property type="entry name" value="FAD/NAD(P)-binding domain"/>
    <property type="match status" value="2"/>
</dbReference>
<evidence type="ECO:0000313" key="6">
    <source>
        <dbReference type="Proteomes" id="UP001501371"/>
    </source>
</evidence>
<keyword evidence="6" id="KW-1185">Reference proteome</keyword>
<dbReference type="PANTHER" id="PTHR43004">
    <property type="entry name" value="TRK SYSTEM POTASSIUM UPTAKE PROTEIN"/>
    <property type="match status" value="1"/>
</dbReference>
<evidence type="ECO:0000313" key="5">
    <source>
        <dbReference type="EMBL" id="GAA1169069.1"/>
    </source>
</evidence>
<dbReference type="Gene3D" id="3.40.30.120">
    <property type="match status" value="1"/>
</dbReference>
<reference evidence="5 6" key="1">
    <citation type="journal article" date="2019" name="Int. J. Syst. Evol. Microbiol.">
        <title>The Global Catalogue of Microorganisms (GCM) 10K type strain sequencing project: providing services to taxonomists for standard genome sequencing and annotation.</title>
        <authorList>
            <consortium name="The Broad Institute Genomics Platform"/>
            <consortium name="The Broad Institute Genome Sequencing Center for Infectious Disease"/>
            <person name="Wu L."/>
            <person name="Ma J."/>
        </authorList>
    </citation>
    <scope>NUCLEOTIDE SEQUENCE [LARGE SCALE GENOMIC DNA]</scope>
    <source>
        <strain evidence="5 6">JCM 12696</strain>
    </source>
</reference>
<dbReference type="SUPFAM" id="SSF51905">
    <property type="entry name" value="FAD/NAD(P)-binding domain"/>
    <property type="match status" value="1"/>
</dbReference>
<keyword evidence="2" id="KW-0285">Flavoprotein</keyword>
<dbReference type="InterPro" id="IPR002938">
    <property type="entry name" value="FAD-bd"/>
</dbReference>
<dbReference type="PANTHER" id="PTHR43004:SF19">
    <property type="entry name" value="BINDING MONOOXYGENASE, PUTATIVE (JCVI)-RELATED"/>
    <property type="match status" value="1"/>
</dbReference>
<dbReference type="GO" id="GO:0004497">
    <property type="term" value="F:monooxygenase activity"/>
    <property type="evidence" value="ECO:0007669"/>
    <property type="project" value="UniProtKB-KW"/>
</dbReference>
<feature type="domain" description="FAD-binding" evidence="4">
    <location>
        <begin position="2"/>
        <end position="358"/>
    </location>
</feature>
<dbReference type="Gene3D" id="3.30.70.2450">
    <property type="match status" value="1"/>
</dbReference>
<evidence type="ECO:0000259" key="4">
    <source>
        <dbReference type="Pfam" id="PF01494"/>
    </source>
</evidence>
<dbReference type="RefSeq" id="WP_344275300.1">
    <property type="nucleotide sequence ID" value="NZ_BAAAKV010000022.1"/>
</dbReference>
<dbReference type="InterPro" id="IPR036188">
    <property type="entry name" value="FAD/NAD-bd_sf"/>
</dbReference>
<evidence type="ECO:0000256" key="2">
    <source>
        <dbReference type="ARBA" id="ARBA00022630"/>
    </source>
</evidence>
<accession>A0ABN1UX05</accession>
<sequence>MFDVVIVGGGPAGLFLACELRLAGVRALVLERRAEPDPADKAHGLAGQVVRLLDHRGLFERCGGTGAPEPVPGFFYAGIPLPLHVLGEDNPMYLLPVNQRDLERVLAERAAELGADVRRGWDVLSFGQTDDRVDVVARGSDGTEKTFTARYLVGCDGGNSLIRKRAGIGFPGGTDDVVDRSALIGPSERTRFLPGGRVVIDGLGEIPAMFHRTEKGVFSLLAHDPRRPLVNTAEWEERPAGDFPGPGAPMTLTEMEDSVERVIGVRLPLNPPPEGAPTLLRRLCHRNYRQADRYRHGRVFLAGDAAHVSHGPTLNAALQDAANLAWKLAAAVRGRAAEGLLESYETERHAAGERVLTQTRAASALLAPGTGITALRRLFAELLRSTENVHMIAAAMAGADVRHDMGEAHPAAPTGWFVPPLDLTTGDGRTRRLAELLCDARPVLVDLTGGNGLSATVEPWLDRVRHVAGVADAAPAPALLIRPDGYVAWAGADPDGLKTALARWFGAG</sequence>
<gene>
    <name evidence="5" type="ORF">GCM10009654_27840</name>
</gene>
<proteinExistence type="predicted"/>